<dbReference type="GO" id="GO:0003676">
    <property type="term" value="F:nucleic acid binding"/>
    <property type="evidence" value="ECO:0007669"/>
    <property type="project" value="InterPro"/>
</dbReference>
<protein>
    <recommendedName>
        <fullName evidence="1">Piwi domain-containing protein</fullName>
    </recommendedName>
</protein>
<evidence type="ECO:0000313" key="2">
    <source>
        <dbReference type="EMBL" id="CAH7671608.1"/>
    </source>
</evidence>
<sequence>MQVGYMIHGVGDTAVTHFYLLLLNYALSLSKSVSRFTGSGLSLFLMMLIGQSQAGVKGTSCPIRYILLHDETNYTVNDLQNIAYSLCSGFQRATRSVQIEKFTYYANIVATRAKKWTCQMTMVLNFSQSTVELKPQVRNSMSLINSRIGSIRGMRRSSL</sequence>
<dbReference type="AlphaFoldDB" id="A0AAV0ATN4"/>
<keyword evidence="3" id="KW-1185">Reference proteome</keyword>
<comment type="caution">
    <text evidence="2">The sequence shown here is derived from an EMBL/GenBank/DDBJ whole genome shotgun (WGS) entry which is preliminary data.</text>
</comment>
<dbReference type="InterPro" id="IPR036397">
    <property type="entry name" value="RNaseH_sf"/>
</dbReference>
<dbReference type="PANTHER" id="PTHR22891">
    <property type="entry name" value="EUKARYOTIC TRANSLATION INITIATION FACTOR 2C"/>
    <property type="match status" value="1"/>
</dbReference>
<dbReference type="Gene3D" id="3.30.420.10">
    <property type="entry name" value="Ribonuclease H-like superfamily/Ribonuclease H"/>
    <property type="match status" value="1"/>
</dbReference>
<dbReference type="Proteomes" id="UP001153365">
    <property type="component" value="Unassembled WGS sequence"/>
</dbReference>
<organism evidence="2 3">
    <name type="scientific">Phakopsora pachyrhizi</name>
    <name type="common">Asian soybean rust disease fungus</name>
    <dbReference type="NCBI Taxonomy" id="170000"/>
    <lineage>
        <taxon>Eukaryota</taxon>
        <taxon>Fungi</taxon>
        <taxon>Dikarya</taxon>
        <taxon>Basidiomycota</taxon>
        <taxon>Pucciniomycotina</taxon>
        <taxon>Pucciniomycetes</taxon>
        <taxon>Pucciniales</taxon>
        <taxon>Phakopsoraceae</taxon>
        <taxon>Phakopsora</taxon>
    </lineage>
</organism>
<dbReference type="InterPro" id="IPR003165">
    <property type="entry name" value="Piwi"/>
</dbReference>
<proteinExistence type="predicted"/>
<reference evidence="2" key="1">
    <citation type="submission" date="2022-06" db="EMBL/GenBank/DDBJ databases">
        <authorList>
            <consortium name="SYNGENTA / RWTH Aachen University"/>
        </authorList>
    </citation>
    <scope>NUCLEOTIDE SEQUENCE</scope>
</reference>
<gene>
    <name evidence="2" type="ORF">PPACK8108_LOCUS6400</name>
</gene>
<dbReference type="PROSITE" id="PS50822">
    <property type="entry name" value="PIWI"/>
    <property type="match status" value="1"/>
</dbReference>
<evidence type="ECO:0000313" key="3">
    <source>
        <dbReference type="Proteomes" id="UP001153365"/>
    </source>
</evidence>
<name>A0AAV0ATN4_PHAPC</name>
<dbReference type="EMBL" id="CALTRL010001219">
    <property type="protein sequence ID" value="CAH7671608.1"/>
    <property type="molecule type" value="Genomic_DNA"/>
</dbReference>
<dbReference type="SUPFAM" id="SSF53098">
    <property type="entry name" value="Ribonuclease H-like"/>
    <property type="match status" value="1"/>
</dbReference>
<evidence type="ECO:0000259" key="1">
    <source>
        <dbReference type="PROSITE" id="PS50822"/>
    </source>
</evidence>
<feature type="domain" description="Piwi" evidence="1">
    <location>
        <begin position="58"/>
        <end position="115"/>
    </location>
</feature>
<accession>A0AAV0ATN4</accession>
<dbReference type="InterPro" id="IPR012337">
    <property type="entry name" value="RNaseH-like_sf"/>
</dbReference>
<dbReference type="Pfam" id="PF02171">
    <property type="entry name" value="Piwi"/>
    <property type="match status" value="1"/>
</dbReference>